<protein>
    <recommendedName>
        <fullName evidence="1">LysR substrate-binding domain-containing protein</fullName>
    </recommendedName>
</protein>
<proteinExistence type="predicted"/>
<dbReference type="Proteomes" id="UP000327167">
    <property type="component" value="Unassembled WGS sequence"/>
</dbReference>
<dbReference type="Gene3D" id="3.40.190.290">
    <property type="match status" value="1"/>
</dbReference>
<sequence>MADNLTVEADDLATAEGGELKFGASLMVSSGVLHDVMNTLRSRSPAARLDIVVNHGQHLCQLLVDGDLEFFIANADIWANDIRFAITPLTPRPASIFCSADHPLVHNKEPITSTLLLNYPWAFINLTATTENHIRHLLNLTENTALPIGLNCNDFNLLRHATLKSNYLLFTWNDWLADDLKEGVIVDLKYQLTPELPQEIFYLNYAIVQVAGKTLSPIAQRAITLIQEFAQKPIPADPAS</sequence>
<evidence type="ECO:0000259" key="1">
    <source>
        <dbReference type="Pfam" id="PF03466"/>
    </source>
</evidence>
<dbReference type="InterPro" id="IPR005119">
    <property type="entry name" value="LysR_subst-bd"/>
</dbReference>
<dbReference type="EMBL" id="CABVHJ010000031">
    <property type="protein sequence ID" value="VVN45750.1"/>
    <property type="molecule type" value="Genomic_DNA"/>
</dbReference>
<dbReference type="SUPFAM" id="SSF53850">
    <property type="entry name" value="Periplasmic binding protein-like II"/>
    <property type="match status" value="1"/>
</dbReference>
<gene>
    <name evidence="2" type="ORF">PS655_05803</name>
</gene>
<name>A0A5E6XX58_PSEFL</name>
<accession>A0A5E6XX58</accession>
<evidence type="ECO:0000313" key="2">
    <source>
        <dbReference type="EMBL" id="VVN45750.1"/>
    </source>
</evidence>
<dbReference type="CDD" id="cd05466">
    <property type="entry name" value="PBP2_LTTR_substrate"/>
    <property type="match status" value="1"/>
</dbReference>
<reference evidence="2 3" key="1">
    <citation type="submission" date="2019-09" db="EMBL/GenBank/DDBJ databases">
        <authorList>
            <person name="Chandra G."/>
            <person name="Truman W A."/>
        </authorList>
    </citation>
    <scope>NUCLEOTIDE SEQUENCE [LARGE SCALE GENOMIC DNA]</scope>
    <source>
        <strain evidence="2">PS655</strain>
    </source>
</reference>
<dbReference type="PANTHER" id="PTHR30419">
    <property type="entry name" value="HTH-TYPE TRANSCRIPTIONAL REGULATOR YBHD"/>
    <property type="match status" value="1"/>
</dbReference>
<feature type="domain" description="LysR substrate-binding" evidence="1">
    <location>
        <begin position="16"/>
        <end position="228"/>
    </location>
</feature>
<dbReference type="AlphaFoldDB" id="A0A5E6XX58"/>
<dbReference type="GO" id="GO:0006355">
    <property type="term" value="P:regulation of DNA-templated transcription"/>
    <property type="evidence" value="ECO:0007669"/>
    <property type="project" value="TreeGrafter"/>
</dbReference>
<dbReference type="PANTHER" id="PTHR30419:SF30">
    <property type="entry name" value="LYSR FAMILY TRANSCRIPTIONAL REGULATOR"/>
    <property type="match status" value="1"/>
</dbReference>
<evidence type="ECO:0000313" key="3">
    <source>
        <dbReference type="Proteomes" id="UP000327167"/>
    </source>
</evidence>
<dbReference type="InterPro" id="IPR050950">
    <property type="entry name" value="HTH-type_LysR_regulators"/>
</dbReference>
<organism evidence="2 3">
    <name type="scientific">Pseudomonas fluorescens</name>
    <dbReference type="NCBI Taxonomy" id="294"/>
    <lineage>
        <taxon>Bacteria</taxon>
        <taxon>Pseudomonadati</taxon>
        <taxon>Pseudomonadota</taxon>
        <taxon>Gammaproteobacteria</taxon>
        <taxon>Pseudomonadales</taxon>
        <taxon>Pseudomonadaceae</taxon>
        <taxon>Pseudomonas</taxon>
    </lineage>
</organism>
<dbReference type="Pfam" id="PF03466">
    <property type="entry name" value="LysR_substrate"/>
    <property type="match status" value="1"/>
</dbReference>
<dbReference type="GO" id="GO:0005829">
    <property type="term" value="C:cytosol"/>
    <property type="evidence" value="ECO:0007669"/>
    <property type="project" value="TreeGrafter"/>
</dbReference>